<evidence type="ECO:0000313" key="1">
    <source>
        <dbReference type="EMBL" id="KZC97641.1"/>
    </source>
</evidence>
<dbReference type="STRING" id="580166.AUP43_15145"/>
<protein>
    <submittedName>
        <fullName evidence="1">Uncharacterized protein</fullName>
    </submittedName>
</protein>
<dbReference type="EMBL" id="LPXN01000178">
    <property type="protein sequence ID" value="KZC97641.1"/>
    <property type="molecule type" value="Genomic_DNA"/>
</dbReference>
<keyword evidence="2" id="KW-1185">Reference proteome</keyword>
<evidence type="ECO:0000313" key="2">
    <source>
        <dbReference type="Proteomes" id="UP000076400"/>
    </source>
</evidence>
<reference evidence="1 2" key="1">
    <citation type="submission" date="2015-12" db="EMBL/GenBank/DDBJ databases">
        <title>Genome sequence of Oceanibaculum pacificum MCCC 1A02656.</title>
        <authorList>
            <person name="Lu L."/>
            <person name="Lai Q."/>
            <person name="Shao Z."/>
            <person name="Qian P."/>
        </authorList>
    </citation>
    <scope>NUCLEOTIDE SEQUENCE [LARGE SCALE GENOMIC DNA]</scope>
    <source>
        <strain evidence="1 2">MCCC 1A02656</strain>
    </source>
</reference>
<dbReference type="AlphaFoldDB" id="A0A154V8F0"/>
<name>A0A154V8F0_9PROT</name>
<proteinExistence type="predicted"/>
<accession>A0A154V8F0</accession>
<gene>
    <name evidence="1" type="ORF">AUP43_15145</name>
</gene>
<sequence>MVFHRAMSNALIPTLRAILTDLATERRTIPYLELALAAGMTPPHTIHRLTEALEQMIREDHAANRPLLAALATRKAGDMPGRGFFLLLAELGRYDGSPDGADAARHHAALLHEAFDHWGKP</sequence>
<organism evidence="1 2">
    <name type="scientific">Oceanibaculum pacificum</name>
    <dbReference type="NCBI Taxonomy" id="580166"/>
    <lineage>
        <taxon>Bacteria</taxon>
        <taxon>Pseudomonadati</taxon>
        <taxon>Pseudomonadota</taxon>
        <taxon>Alphaproteobacteria</taxon>
        <taxon>Rhodospirillales</taxon>
        <taxon>Oceanibaculaceae</taxon>
        <taxon>Oceanibaculum</taxon>
    </lineage>
</organism>
<comment type="caution">
    <text evidence="1">The sequence shown here is derived from an EMBL/GenBank/DDBJ whole genome shotgun (WGS) entry which is preliminary data.</text>
</comment>
<dbReference type="Proteomes" id="UP000076400">
    <property type="component" value="Unassembled WGS sequence"/>
</dbReference>